<organism evidence="5 6">
    <name type="scientific">Congregibacter variabilis</name>
    <dbReference type="NCBI Taxonomy" id="3081200"/>
    <lineage>
        <taxon>Bacteria</taxon>
        <taxon>Pseudomonadati</taxon>
        <taxon>Pseudomonadota</taxon>
        <taxon>Gammaproteobacteria</taxon>
        <taxon>Cellvibrionales</taxon>
        <taxon>Halieaceae</taxon>
        <taxon>Congregibacter</taxon>
    </lineage>
</organism>
<dbReference type="InterPro" id="IPR036388">
    <property type="entry name" value="WH-like_DNA-bd_sf"/>
</dbReference>
<evidence type="ECO:0000313" key="5">
    <source>
        <dbReference type="EMBL" id="WOJ92613.1"/>
    </source>
</evidence>
<evidence type="ECO:0000259" key="4">
    <source>
        <dbReference type="PROSITE" id="PS50995"/>
    </source>
</evidence>
<evidence type="ECO:0000256" key="3">
    <source>
        <dbReference type="ARBA" id="ARBA00023163"/>
    </source>
</evidence>
<keyword evidence="6" id="KW-1185">Reference proteome</keyword>
<dbReference type="InterPro" id="IPR000835">
    <property type="entry name" value="HTH_MarR-typ"/>
</dbReference>
<evidence type="ECO:0000313" key="6">
    <source>
        <dbReference type="Proteomes" id="UP001626537"/>
    </source>
</evidence>
<protein>
    <submittedName>
        <fullName evidence="5">MarR family transcriptional regulator</fullName>
    </submittedName>
</protein>
<keyword evidence="2" id="KW-0238">DNA-binding</keyword>
<keyword evidence="3" id="KW-0804">Transcription</keyword>
<dbReference type="SMART" id="SM00347">
    <property type="entry name" value="HTH_MARR"/>
    <property type="match status" value="1"/>
</dbReference>
<proteinExistence type="predicted"/>
<dbReference type="PROSITE" id="PS50995">
    <property type="entry name" value="HTH_MARR_2"/>
    <property type="match status" value="1"/>
</dbReference>
<dbReference type="SUPFAM" id="SSF46785">
    <property type="entry name" value="Winged helix' DNA-binding domain"/>
    <property type="match status" value="1"/>
</dbReference>
<dbReference type="EMBL" id="CP136864">
    <property type="protein sequence ID" value="WOJ92613.1"/>
    <property type="molecule type" value="Genomic_DNA"/>
</dbReference>
<evidence type="ECO:0000256" key="2">
    <source>
        <dbReference type="ARBA" id="ARBA00023125"/>
    </source>
</evidence>
<dbReference type="Gene3D" id="1.10.10.10">
    <property type="entry name" value="Winged helix-like DNA-binding domain superfamily/Winged helix DNA-binding domain"/>
    <property type="match status" value="1"/>
</dbReference>
<reference evidence="5 6" key="1">
    <citation type="submission" date="2023-10" db="EMBL/GenBank/DDBJ databases">
        <title>Two novel species belonging to the OM43/NOR5 clade.</title>
        <authorList>
            <person name="Park M."/>
        </authorList>
    </citation>
    <scope>NUCLEOTIDE SEQUENCE [LARGE SCALE GENOMIC DNA]</scope>
    <source>
        <strain evidence="5 6">IMCC43200</strain>
    </source>
</reference>
<dbReference type="InterPro" id="IPR036390">
    <property type="entry name" value="WH_DNA-bd_sf"/>
</dbReference>
<accession>A0ABZ0I0T9</accession>
<name>A0ABZ0I0T9_9GAMM</name>
<keyword evidence="1" id="KW-0805">Transcription regulation</keyword>
<dbReference type="PRINTS" id="PR00598">
    <property type="entry name" value="HTHMARR"/>
</dbReference>
<sequence length="157" mass="17505">MADLLDDVLVSLRRILRATSIHSRKLGRSVGITAPQLMVLRAVNANDGLTATEVANAVSLSQATITAIVSKLEDRELLKRERSSVDKRRVHVSLTDAGREVLIEAPKPLQESFSRRFEALPRWEQYQLVSSLERIALMMDAEDLDAAPVLTDHVELH</sequence>
<dbReference type="RefSeq" id="WP_407347212.1">
    <property type="nucleotide sequence ID" value="NZ_CP136864.1"/>
</dbReference>
<dbReference type="Pfam" id="PF12802">
    <property type="entry name" value="MarR_2"/>
    <property type="match status" value="1"/>
</dbReference>
<feature type="domain" description="HTH marR-type" evidence="4">
    <location>
        <begin position="5"/>
        <end position="137"/>
    </location>
</feature>
<dbReference type="Proteomes" id="UP001626537">
    <property type="component" value="Chromosome"/>
</dbReference>
<dbReference type="PANTHER" id="PTHR42756:SF1">
    <property type="entry name" value="TRANSCRIPTIONAL REPRESSOR OF EMRAB OPERON"/>
    <property type="match status" value="1"/>
</dbReference>
<dbReference type="PANTHER" id="PTHR42756">
    <property type="entry name" value="TRANSCRIPTIONAL REGULATOR, MARR"/>
    <property type="match status" value="1"/>
</dbReference>
<gene>
    <name evidence="5" type="ORF">R0135_12565</name>
</gene>
<evidence type="ECO:0000256" key="1">
    <source>
        <dbReference type="ARBA" id="ARBA00023015"/>
    </source>
</evidence>